<dbReference type="GO" id="GO:0005886">
    <property type="term" value="C:plasma membrane"/>
    <property type="evidence" value="ECO:0007669"/>
    <property type="project" value="TreeGrafter"/>
</dbReference>
<feature type="domain" description="Peptidase M13 C-terminal" evidence="2">
    <location>
        <begin position="8"/>
        <end position="78"/>
    </location>
</feature>
<proteinExistence type="inferred from homology"/>
<name>A0AAW8ANZ8_KLEPN</name>
<organism evidence="3 4">
    <name type="scientific">Klebsiella pneumoniae</name>
    <dbReference type="NCBI Taxonomy" id="573"/>
    <lineage>
        <taxon>Bacteria</taxon>
        <taxon>Pseudomonadati</taxon>
        <taxon>Pseudomonadota</taxon>
        <taxon>Gammaproteobacteria</taxon>
        <taxon>Enterobacterales</taxon>
        <taxon>Enterobacteriaceae</taxon>
        <taxon>Klebsiella/Raoultella group</taxon>
        <taxon>Klebsiella</taxon>
        <taxon>Klebsiella pneumoniae complex</taxon>
    </lineage>
</organism>
<comment type="caution">
    <text evidence="3">The sequence shown here is derived from an EMBL/GenBank/DDBJ whole genome shotgun (WGS) entry which is preliminary data.</text>
</comment>
<reference evidence="3" key="1">
    <citation type="submission" date="2023-07" db="EMBL/GenBank/DDBJ databases">
        <authorList>
            <person name="Peng Z."/>
        </authorList>
    </citation>
    <scope>NUCLEOTIDE SEQUENCE</scope>
    <source>
        <strain evidence="3">KP219</strain>
    </source>
</reference>
<dbReference type="InterPro" id="IPR000718">
    <property type="entry name" value="Peptidase_M13"/>
</dbReference>
<dbReference type="GO" id="GO:0004222">
    <property type="term" value="F:metalloendopeptidase activity"/>
    <property type="evidence" value="ECO:0007669"/>
    <property type="project" value="InterPro"/>
</dbReference>
<dbReference type="PANTHER" id="PTHR11733:SF167">
    <property type="entry name" value="FI17812P1-RELATED"/>
    <property type="match status" value="1"/>
</dbReference>
<dbReference type="PROSITE" id="PS51885">
    <property type="entry name" value="NEPRILYSIN"/>
    <property type="match status" value="1"/>
</dbReference>
<sequence>ALKRSGKASETIDGYTPAQRFFISNALVWRTKVRTEFLINQLRTDSHSPARYRVLTPMSNSPYFAQAFSCKPGSSMVATDPLSVW</sequence>
<dbReference type="RefSeq" id="WP_305202365.1">
    <property type="nucleotide sequence ID" value="NZ_JAUUIA010000453.1"/>
</dbReference>
<evidence type="ECO:0000259" key="2">
    <source>
        <dbReference type="Pfam" id="PF01431"/>
    </source>
</evidence>
<dbReference type="EC" id="3.4.24.-" evidence="3"/>
<keyword evidence="3" id="KW-0378">Hydrolase</keyword>
<dbReference type="InterPro" id="IPR018497">
    <property type="entry name" value="Peptidase_M13_C"/>
</dbReference>
<evidence type="ECO:0000313" key="3">
    <source>
        <dbReference type="EMBL" id="MDP0971207.1"/>
    </source>
</evidence>
<dbReference type="Pfam" id="PF01431">
    <property type="entry name" value="Peptidase_M13"/>
    <property type="match status" value="1"/>
</dbReference>
<evidence type="ECO:0000313" key="4">
    <source>
        <dbReference type="Proteomes" id="UP001244490"/>
    </source>
</evidence>
<dbReference type="InterPro" id="IPR024079">
    <property type="entry name" value="MetalloPept_cat_dom_sf"/>
</dbReference>
<comment type="similarity">
    <text evidence="1">Belongs to the peptidase M13 family.</text>
</comment>
<dbReference type="Gene3D" id="3.40.390.10">
    <property type="entry name" value="Collagenase (Catalytic Domain)"/>
    <property type="match status" value="1"/>
</dbReference>
<dbReference type="PANTHER" id="PTHR11733">
    <property type="entry name" value="ZINC METALLOPROTEASE FAMILY M13 NEPRILYSIN-RELATED"/>
    <property type="match status" value="1"/>
</dbReference>
<dbReference type="EMBL" id="JAUUIA010000453">
    <property type="protein sequence ID" value="MDP0971207.1"/>
    <property type="molecule type" value="Genomic_DNA"/>
</dbReference>
<accession>A0AAW8ANZ8</accession>
<feature type="non-terminal residue" evidence="3">
    <location>
        <position position="1"/>
    </location>
</feature>
<dbReference type="Proteomes" id="UP001244490">
    <property type="component" value="Unassembled WGS sequence"/>
</dbReference>
<evidence type="ECO:0000256" key="1">
    <source>
        <dbReference type="ARBA" id="ARBA00007357"/>
    </source>
</evidence>
<gene>
    <name evidence="3" type="ORF">Q6294_30155</name>
</gene>
<dbReference type="SUPFAM" id="SSF55486">
    <property type="entry name" value="Metalloproteases ('zincins'), catalytic domain"/>
    <property type="match status" value="1"/>
</dbReference>
<dbReference type="GO" id="GO:0016485">
    <property type="term" value="P:protein processing"/>
    <property type="evidence" value="ECO:0007669"/>
    <property type="project" value="TreeGrafter"/>
</dbReference>
<dbReference type="AlphaFoldDB" id="A0AAW8ANZ8"/>
<protein>
    <submittedName>
        <fullName evidence="3">M13-type metalloendopeptidase</fullName>
        <ecNumber evidence="3">3.4.24.-</ecNumber>
    </submittedName>
</protein>